<dbReference type="Proteomes" id="UP000199411">
    <property type="component" value="Unassembled WGS sequence"/>
</dbReference>
<dbReference type="AlphaFoldDB" id="A0A1G6QXF7"/>
<evidence type="ECO:0000313" key="3">
    <source>
        <dbReference type="Proteomes" id="UP000199411"/>
    </source>
</evidence>
<dbReference type="InterPro" id="IPR025282">
    <property type="entry name" value="DUF4214"/>
</dbReference>
<proteinExistence type="predicted"/>
<gene>
    <name evidence="2" type="ORF">SAMN05660835_01670</name>
</gene>
<feature type="domain" description="DUF4214" evidence="1">
    <location>
        <begin position="46"/>
        <end position="109"/>
    </location>
</feature>
<evidence type="ECO:0000259" key="1">
    <source>
        <dbReference type="Pfam" id="PF13946"/>
    </source>
</evidence>
<keyword evidence="3" id="KW-1185">Reference proteome</keyword>
<dbReference type="OrthoDB" id="5360696at2"/>
<protein>
    <recommendedName>
        <fullName evidence="1">DUF4214 domain-containing protein</fullName>
    </recommendedName>
</protein>
<evidence type="ECO:0000313" key="2">
    <source>
        <dbReference type="EMBL" id="SDC96346.1"/>
    </source>
</evidence>
<sequence length="920" mass="94421">MTFTDYFNQVQDLYIAYYQRPADPAGLIYWSQMAAAQGGLTPQIINAFANSLEAKANYGTITSANIAQVITSIYQALFNRAPDQQGLAFYENGFNNGTFTPGTIALNILNGARGNDAITLQNKLTAAMQFTQALDPALYTGSASQLTATYDAADIAAAKAYLSSVTADPSTLPTPNQTIGYIVNNIAQSGDTIIQTSTNYYEFTTGIDHLQGSGVVNIFEGSLSGNNSTIDQGDTVSAPATSMNILQIDGNNQSDFQLNQVGLTNIQNVKINNDSKGLDFSGTSGILNLTSNNPDGGVEYTLNGQNATINGAVKNSDIKLSGTIGNVVLANDSGKVTYSLTNTNTTASTQNLTINTIGKSVSNSGDTLKTSNIATLNLNVSGKNYVNSINDNSTTATLTTLNISGAANASLNSDSSSQFGTYISGANASALTTLNIAGAAEVYLDLSNPNLSGLATVNAANDTANLYLDFATGKGGAGVSPLASGFTFTGGTSPTTELTFSSNQLSNTHFGTIKPGSGNNILGINDGNTATTIDNPNSSLTKAINTSFSGFRTLDILTTSGSNISGNLLTSITTYNIDNTASNTISGLTSSNTVNILKSTAGTATDTLSASGTNQILHLNIGDSSNPGLTIGTLNTDTSSTSGFGNVVLNSSGSGTSKNIIKAWDYAGTSTAGSTTAHNVTIGGNYDLSIANGNASGLVGYFGSTGQTSALNITNVFNASQFSGASQTGSNVYHLSIVDSTQALGSTAAGGPATVVTNLFIAPTNTTMSLTDNTSGNANATVNVYFDVHNAQYGNLSGGLVDYFTTGNTHGNDYLLFDTNAVGGGASNTSYGSVSTVTTIPVTSGGPTLPVADLQYIDTNGKANTLYQFQYNSLNYIVDTGASTSTINDDIVVLIGSANAIGSVTTASVNDTTYHAVHIA</sequence>
<accession>A0A1G6QXF7</accession>
<name>A0A1G6QXF7_9BACT</name>
<reference evidence="3" key="1">
    <citation type="submission" date="2016-10" db="EMBL/GenBank/DDBJ databases">
        <authorList>
            <person name="Varghese N."/>
            <person name="Submissions S."/>
        </authorList>
    </citation>
    <scope>NUCLEOTIDE SEQUENCE [LARGE SCALE GENOMIC DNA]</scope>
    <source>
        <strain evidence="3">DSM 8415</strain>
    </source>
</reference>
<dbReference type="EMBL" id="FMYU01000013">
    <property type="protein sequence ID" value="SDC96346.1"/>
    <property type="molecule type" value="Genomic_DNA"/>
</dbReference>
<organism evidence="2 3">
    <name type="scientific">Desulfurella multipotens</name>
    <dbReference type="NCBI Taxonomy" id="79269"/>
    <lineage>
        <taxon>Bacteria</taxon>
        <taxon>Pseudomonadati</taxon>
        <taxon>Campylobacterota</taxon>
        <taxon>Desulfurellia</taxon>
        <taxon>Desulfurellales</taxon>
        <taxon>Desulfurellaceae</taxon>
        <taxon>Desulfurella</taxon>
    </lineage>
</organism>
<dbReference type="RefSeq" id="WP_092129570.1">
    <property type="nucleotide sequence ID" value="NZ_FMYU01000013.1"/>
</dbReference>
<dbReference type="Pfam" id="PF13946">
    <property type="entry name" value="DUF4214"/>
    <property type="match status" value="1"/>
</dbReference>